<reference evidence="5" key="1">
    <citation type="submission" date="2018-05" db="EMBL/GenBank/DDBJ databases">
        <authorList>
            <person name="Nie L."/>
        </authorList>
    </citation>
    <scope>NUCLEOTIDE SEQUENCE [LARGE SCALE GENOMIC DNA]</scope>
    <source>
        <strain evidence="5">NL</strain>
    </source>
</reference>
<evidence type="ECO:0000256" key="1">
    <source>
        <dbReference type="ARBA" id="ARBA00022741"/>
    </source>
</evidence>
<dbReference type="PANTHER" id="PTHR33359:SF1">
    <property type="entry name" value="MOLYBDOPTERIN SYNTHASE SULFUR CARRIER SUBUNIT"/>
    <property type="match status" value="1"/>
</dbReference>
<comment type="similarity">
    <text evidence="2">Belongs to the MoaD family.</text>
</comment>
<dbReference type="InterPro" id="IPR044672">
    <property type="entry name" value="MOCS2A"/>
</dbReference>
<name>A0A328BV09_9BACT</name>
<dbReference type="UniPathway" id="UPA00344"/>
<dbReference type="OrthoDB" id="598356at2"/>
<dbReference type="NCBIfam" id="TIGR01682">
    <property type="entry name" value="moaD"/>
    <property type="match status" value="1"/>
</dbReference>
<dbReference type="AlphaFoldDB" id="A0A328BV09"/>
<dbReference type="GO" id="GO:0000166">
    <property type="term" value="F:nucleotide binding"/>
    <property type="evidence" value="ECO:0007669"/>
    <property type="project" value="UniProtKB-KW"/>
</dbReference>
<dbReference type="GO" id="GO:1990133">
    <property type="term" value="C:molybdopterin adenylyltransferase complex"/>
    <property type="evidence" value="ECO:0007669"/>
    <property type="project" value="TreeGrafter"/>
</dbReference>
<dbReference type="Proteomes" id="UP000248553">
    <property type="component" value="Unassembled WGS sequence"/>
</dbReference>
<protein>
    <recommendedName>
        <fullName evidence="3">Molybdopterin synthase sulfur carrier subunit</fullName>
    </recommendedName>
</protein>
<proteinExistence type="inferred from homology"/>
<keyword evidence="1" id="KW-0547">Nucleotide-binding</keyword>
<dbReference type="Gene3D" id="3.10.20.30">
    <property type="match status" value="1"/>
</dbReference>
<dbReference type="InterPro" id="IPR012675">
    <property type="entry name" value="Beta-grasp_dom_sf"/>
</dbReference>
<dbReference type="InterPro" id="IPR016155">
    <property type="entry name" value="Mopterin_synth/thiamin_S_b"/>
</dbReference>
<dbReference type="EMBL" id="QHKM01000001">
    <property type="protein sequence ID" value="RAK70459.1"/>
    <property type="molecule type" value="Genomic_DNA"/>
</dbReference>
<keyword evidence="5" id="KW-1185">Reference proteome</keyword>
<evidence type="ECO:0000313" key="5">
    <source>
        <dbReference type="Proteomes" id="UP000248553"/>
    </source>
</evidence>
<evidence type="ECO:0000256" key="3">
    <source>
        <dbReference type="ARBA" id="ARBA00024247"/>
    </source>
</evidence>
<dbReference type="GO" id="GO:0006777">
    <property type="term" value="P:Mo-molybdopterin cofactor biosynthetic process"/>
    <property type="evidence" value="ECO:0007669"/>
    <property type="project" value="InterPro"/>
</dbReference>
<sequence>MKLTIALFGITREIVGSPQLELTVPAGQSVQELLAGLHQSFPALGQLRSLAVAVNNEYAQPDTQLHERDEIALIPPVSGG</sequence>
<dbReference type="SUPFAM" id="SSF54285">
    <property type="entry name" value="MoaD/ThiS"/>
    <property type="match status" value="1"/>
</dbReference>
<evidence type="ECO:0000313" key="4">
    <source>
        <dbReference type="EMBL" id="RAK70459.1"/>
    </source>
</evidence>
<dbReference type="CDD" id="cd00754">
    <property type="entry name" value="Ubl_MoaD"/>
    <property type="match status" value="1"/>
</dbReference>
<dbReference type="InterPro" id="IPR003749">
    <property type="entry name" value="ThiS/MoaD-like"/>
</dbReference>
<comment type="caution">
    <text evidence="4">The sequence shown here is derived from an EMBL/GenBank/DDBJ whole genome shotgun (WGS) entry which is preliminary data.</text>
</comment>
<dbReference type="PANTHER" id="PTHR33359">
    <property type="entry name" value="MOLYBDOPTERIN SYNTHASE SULFUR CARRIER SUBUNIT"/>
    <property type="match status" value="1"/>
</dbReference>
<evidence type="ECO:0000256" key="2">
    <source>
        <dbReference type="ARBA" id="ARBA00024200"/>
    </source>
</evidence>
<dbReference type="RefSeq" id="WP_111477209.1">
    <property type="nucleotide sequence ID" value="NZ_QHKM01000001.1"/>
</dbReference>
<organism evidence="4 5">
    <name type="scientific">Hymenobacter edaphi</name>
    <dbReference type="NCBI Taxonomy" id="2211146"/>
    <lineage>
        <taxon>Bacteria</taxon>
        <taxon>Pseudomonadati</taxon>
        <taxon>Bacteroidota</taxon>
        <taxon>Cytophagia</taxon>
        <taxon>Cytophagales</taxon>
        <taxon>Hymenobacteraceae</taxon>
        <taxon>Hymenobacter</taxon>
    </lineage>
</organism>
<gene>
    <name evidence="4" type="primary">moaD</name>
    <name evidence="4" type="ORF">DLM85_06395</name>
</gene>
<accession>A0A328BV09</accession>
<dbReference type="Pfam" id="PF02597">
    <property type="entry name" value="ThiS"/>
    <property type="match status" value="1"/>
</dbReference>